<name>A0A5M9RC03_9GAMM</name>
<dbReference type="InterPro" id="IPR018060">
    <property type="entry name" value="HTH_AraC"/>
</dbReference>
<dbReference type="InterPro" id="IPR018062">
    <property type="entry name" value="HTH_AraC-typ_CS"/>
</dbReference>
<dbReference type="OrthoDB" id="282744at2"/>
<keyword evidence="2" id="KW-0238">DNA-binding</keyword>
<dbReference type="RefSeq" id="WP_067361400.1">
    <property type="nucleotide sequence ID" value="NZ_BAAAFS010000001.1"/>
</dbReference>
<evidence type="ECO:0000256" key="1">
    <source>
        <dbReference type="ARBA" id="ARBA00023015"/>
    </source>
</evidence>
<dbReference type="GO" id="GO:0003700">
    <property type="term" value="F:DNA-binding transcription factor activity"/>
    <property type="evidence" value="ECO:0007669"/>
    <property type="project" value="InterPro"/>
</dbReference>
<dbReference type="Gene3D" id="2.60.120.10">
    <property type="entry name" value="Jelly Rolls"/>
    <property type="match status" value="1"/>
</dbReference>
<dbReference type="PANTHER" id="PTHR46796:SF13">
    <property type="entry name" value="HTH-TYPE TRANSCRIPTIONAL ACTIVATOR RHAS"/>
    <property type="match status" value="1"/>
</dbReference>
<dbReference type="AlphaFoldDB" id="A0A5M9RC03"/>
<dbReference type="Proteomes" id="UP000322181">
    <property type="component" value="Unassembled WGS sequence"/>
</dbReference>
<sequence>MQRPVISLRTYQHETLEHSHDDMWQLVLGGFGAMELTVGNDSGAVEQGRMVAIPPGVHHGFCGTGHNRQVVLELPADNFSLHYSDSLWSELPDATRAYVDWLIRYPQVIEQHSDSTRLLLAEQLAVQLQPPGQDNRWLRTLNELLSAQPDHPWTVREMAAGCALSASTLQRRLMAATGKTPGMFLTELRLRQARHLICHTTLTLPEIALRCGYSTQSSLTCAFRRHYGDTPACVCMKFGRIKKG</sequence>
<dbReference type="InterPro" id="IPR050204">
    <property type="entry name" value="AraC_XylS_family_regulators"/>
</dbReference>
<accession>A0A5M9RC03</accession>
<reference evidence="5 6" key="1">
    <citation type="submission" date="2019-09" db="EMBL/GenBank/DDBJ databases">
        <title>Draft genome sequence of various Type strains from the CCUG.</title>
        <authorList>
            <person name="Pineiro-Iglesias B."/>
            <person name="Tunovic T."/>
            <person name="Unosson C."/>
            <person name="Inganas E."/>
            <person name="Ohlen M."/>
            <person name="Cardew S."/>
            <person name="Jensie-Markopoulos S."/>
            <person name="Salva-Serra F."/>
            <person name="Jaen-Luchoro D."/>
            <person name="Karlsson R."/>
            <person name="Svensson-Stadler L."/>
            <person name="Chun J."/>
            <person name="Moore E."/>
        </authorList>
    </citation>
    <scope>NUCLEOTIDE SEQUENCE [LARGE SCALE GENOMIC DNA]</scope>
    <source>
        <strain evidence="5 6">CCUG 53682T</strain>
    </source>
</reference>
<dbReference type="InterPro" id="IPR011051">
    <property type="entry name" value="RmlC_Cupin_sf"/>
</dbReference>
<evidence type="ECO:0000256" key="2">
    <source>
        <dbReference type="ARBA" id="ARBA00023125"/>
    </source>
</evidence>
<dbReference type="SMART" id="SM00342">
    <property type="entry name" value="HTH_ARAC"/>
    <property type="match status" value="1"/>
</dbReference>
<evidence type="ECO:0000313" key="6">
    <source>
        <dbReference type="Proteomes" id="UP000322181"/>
    </source>
</evidence>
<dbReference type="Pfam" id="PF12833">
    <property type="entry name" value="HTH_18"/>
    <property type="match status" value="1"/>
</dbReference>
<evidence type="ECO:0000256" key="3">
    <source>
        <dbReference type="ARBA" id="ARBA00023163"/>
    </source>
</evidence>
<comment type="caution">
    <text evidence="5">The sequence shown here is derived from an EMBL/GenBank/DDBJ whole genome shotgun (WGS) entry which is preliminary data.</text>
</comment>
<dbReference type="InterPro" id="IPR009057">
    <property type="entry name" value="Homeodomain-like_sf"/>
</dbReference>
<evidence type="ECO:0000259" key="4">
    <source>
        <dbReference type="PROSITE" id="PS01124"/>
    </source>
</evidence>
<dbReference type="SUPFAM" id="SSF51182">
    <property type="entry name" value="RmlC-like cupins"/>
    <property type="match status" value="1"/>
</dbReference>
<keyword evidence="1" id="KW-0805">Transcription regulation</keyword>
<keyword evidence="3" id="KW-0804">Transcription</keyword>
<feature type="domain" description="HTH araC/xylS-type" evidence="4">
    <location>
        <begin position="139"/>
        <end position="237"/>
    </location>
</feature>
<dbReference type="SUPFAM" id="SSF46689">
    <property type="entry name" value="Homeodomain-like"/>
    <property type="match status" value="1"/>
</dbReference>
<protein>
    <submittedName>
        <fullName evidence="5">Helix-turn-helix transcriptional regulator</fullName>
    </submittedName>
</protein>
<evidence type="ECO:0000313" key="5">
    <source>
        <dbReference type="EMBL" id="KAA8717566.1"/>
    </source>
</evidence>
<proteinExistence type="predicted"/>
<organism evidence="5 6">
    <name type="scientific">Morganella psychrotolerans</name>
    <dbReference type="NCBI Taxonomy" id="368603"/>
    <lineage>
        <taxon>Bacteria</taxon>
        <taxon>Pseudomonadati</taxon>
        <taxon>Pseudomonadota</taxon>
        <taxon>Gammaproteobacteria</taxon>
        <taxon>Enterobacterales</taxon>
        <taxon>Morganellaceae</taxon>
        <taxon>Morganella</taxon>
    </lineage>
</organism>
<dbReference type="Gene3D" id="1.10.10.60">
    <property type="entry name" value="Homeodomain-like"/>
    <property type="match status" value="1"/>
</dbReference>
<dbReference type="GO" id="GO:0043565">
    <property type="term" value="F:sequence-specific DNA binding"/>
    <property type="evidence" value="ECO:0007669"/>
    <property type="project" value="InterPro"/>
</dbReference>
<gene>
    <name evidence="5" type="ORF">F4V73_06920</name>
</gene>
<dbReference type="EMBL" id="VXKB01000001">
    <property type="protein sequence ID" value="KAA8717566.1"/>
    <property type="molecule type" value="Genomic_DNA"/>
</dbReference>
<dbReference type="PANTHER" id="PTHR46796">
    <property type="entry name" value="HTH-TYPE TRANSCRIPTIONAL ACTIVATOR RHAS-RELATED"/>
    <property type="match status" value="1"/>
</dbReference>
<dbReference type="PROSITE" id="PS00041">
    <property type="entry name" value="HTH_ARAC_FAMILY_1"/>
    <property type="match status" value="1"/>
</dbReference>
<dbReference type="InterPro" id="IPR014710">
    <property type="entry name" value="RmlC-like_jellyroll"/>
</dbReference>
<dbReference type="PROSITE" id="PS01124">
    <property type="entry name" value="HTH_ARAC_FAMILY_2"/>
    <property type="match status" value="1"/>
</dbReference>